<sequence length="207" mass="22684">MQPSTVRVVGKIFLFLLLSFGCGGPESLAAPSSGQEPMVEPFPGQLSSRENFSAPLAEQGRDTAECFPLRPGSKGRRCEPQSLPFARCRSGIASCRLGHENGPLTWFACEKERGNTSLIPQPGSILILAANSRRKMPTGHVAYVEKVVAQSETVYRLVFTHTNYDRRCSLESNIEAVYDSEARTLDIHAGAWQTWGKDLPVAGFILE</sequence>
<keyword evidence="1" id="KW-0732">Signal</keyword>
<reference evidence="2" key="1">
    <citation type="journal article" date="2022" name="bioRxiv">
        <title>Thiovibrio frasassiensisgen. nov., sp. nov., an autotrophic, elemental sulfur disproportionating bacterium isolated from sulfidic karst sediment, and proposal of Thiovibrionaceae fam. nov.</title>
        <authorList>
            <person name="Aronson H."/>
            <person name="Thomas C."/>
            <person name="Bhattacharyya M."/>
            <person name="Eckstein S."/>
            <person name="Jensen S."/>
            <person name="Barco R."/>
            <person name="Macalady J."/>
            <person name="Amend J."/>
        </authorList>
    </citation>
    <scope>NUCLEOTIDE SEQUENCE</scope>
    <source>
        <strain evidence="2">RS19-109</strain>
    </source>
</reference>
<comment type="caution">
    <text evidence="2">The sequence shown here is derived from an EMBL/GenBank/DDBJ whole genome shotgun (WGS) entry which is preliminary data.</text>
</comment>
<dbReference type="AlphaFoldDB" id="A0A9X4MF64"/>
<name>A0A9X4MF64_9BACT</name>
<dbReference type="Gene3D" id="3.90.1720.10">
    <property type="entry name" value="endopeptidase domain like (from Nostoc punctiforme)"/>
    <property type="match status" value="1"/>
</dbReference>
<evidence type="ECO:0000313" key="2">
    <source>
        <dbReference type="EMBL" id="MDG4475211.1"/>
    </source>
</evidence>
<keyword evidence="3" id="KW-1185">Reference proteome</keyword>
<dbReference type="InterPro" id="IPR038765">
    <property type="entry name" value="Papain-like_cys_pep_sf"/>
</dbReference>
<feature type="signal peptide" evidence="1">
    <location>
        <begin position="1"/>
        <end position="29"/>
    </location>
</feature>
<dbReference type="SUPFAM" id="SSF54001">
    <property type="entry name" value="Cysteine proteinases"/>
    <property type="match status" value="1"/>
</dbReference>
<evidence type="ECO:0000256" key="1">
    <source>
        <dbReference type="SAM" id="SignalP"/>
    </source>
</evidence>
<reference evidence="2" key="2">
    <citation type="submission" date="2022-10" db="EMBL/GenBank/DDBJ databases">
        <authorList>
            <person name="Aronson H.S."/>
        </authorList>
    </citation>
    <scope>NUCLEOTIDE SEQUENCE</scope>
    <source>
        <strain evidence="2">RS19-109</strain>
    </source>
</reference>
<feature type="chain" id="PRO_5040733632" evidence="1">
    <location>
        <begin position="30"/>
        <end position="207"/>
    </location>
</feature>
<dbReference type="RefSeq" id="WP_307632186.1">
    <property type="nucleotide sequence ID" value="NZ_JAPHEH010000001.1"/>
</dbReference>
<protein>
    <submittedName>
        <fullName evidence="2">CHAP domain-containing protein</fullName>
    </submittedName>
</protein>
<dbReference type="PROSITE" id="PS51257">
    <property type="entry name" value="PROKAR_LIPOPROTEIN"/>
    <property type="match status" value="1"/>
</dbReference>
<accession>A0A9X4MF64</accession>
<dbReference type="EMBL" id="JAPHEH010000001">
    <property type="protein sequence ID" value="MDG4475211.1"/>
    <property type="molecule type" value="Genomic_DNA"/>
</dbReference>
<gene>
    <name evidence="2" type="ORF">OLX77_03435</name>
</gene>
<organism evidence="2 3">
    <name type="scientific">Thiovibrio frasassiensis</name>
    <dbReference type="NCBI Taxonomy" id="2984131"/>
    <lineage>
        <taxon>Bacteria</taxon>
        <taxon>Pseudomonadati</taxon>
        <taxon>Thermodesulfobacteriota</taxon>
        <taxon>Desulfobulbia</taxon>
        <taxon>Desulfobulbales</taxon>
        <taxon>Thiovibrionaceae</taxon>
        <taxon>Thiovibrio</taxon>
    </lineage>
</organism>
<proteinExistence type="predicted"/>
<evidence type="ECO:0000313" key="3">
    <source>
        <dbReference type="Proteomes" id="UP001154240"/>
    </source>
</evidence>
<dbReference type="Proteomes" id="UP001154240">
    <property type="component" value="Unassembled WGS sequence"/>
</dbReference>